<sequence length="281" mass="29573">MGTSVTEILRGLLGGPAALVRRAGERYRCARSRPGTPSGRRRPAPRGRGLRHAAAQRPASSLTRFQRLARRSRRYEVAAAVAAVTVGLTAGIWPPEPVIEFGKQRTAVAESEAGASPTIGPSYTGAEGYGAPLPRSRPTRVRVPSLGTDVEVFGAQLDPDGGPPTPAEEDAMRAAWYSGGVSPGERGAALLVGHLDTYVGPAAFAGLANLQPGETVEVDREDGTMATFIVDAVEMYAKNNFPSDLVYGSDDTPQLRLITCGGAWSAQTGYDSNIVAYTHLA</sequence>
<proteinExistence type="predicted"/>
<evidence type="ECO:0000313" key="4">
    <source>
        <dbReference type="Proteomes" id="UP000034034"/>
    </source>
</evidence>
<evidence type="ECO:0000313" key="3">
    <source>
        <dbReference type="EMBL" id="AKG44272.1"/>
    </source>
</evidence>
<dbReference type="Gene3D" id="2.40.260.10">
    <property type="entry name" value="Sortase"/>
    <property type="match status" value="1"/>
</dbReference>
<keyword evidence="1" id="KW-0378">Hydrolase</keyword>
<accession>A0A0F7FWB2</accession>
<dbReference type="Proteomes" id="UP000034034">
    <property type="component" value="Chromosome"/>
</dbReference>
<name>A0A0F7FWB2_9ACTN</name>
<feature type="region of interest" description="Disordered" evidence="2">
    <location>
        <begin position="112"/>
        <end position="138"/>
    </location>
</feature>
<dbReference type="CDD" id="cd05829">
    <property type="entry name" value="Sortase_F"/>
    <property type="match status" value="1"/>
</dbReference>
<dbReference type="NCBIfam" id="NF033748">
    <property type="entry name" value="class_F_sortase"/>
    <property type="match status" value="1"/>
</dbReference>
<dbReference type="SUPFAM" id="SSF63817">
    <property type="entry name" value="Sortase"/>
    <property type="match status" value="1"/>
</dbReference>
<dbReference type="HOGENOM" id="CLU_062592_5_0_11"/>
<keyword evidence="4" id="KW-1185">Reference proteome</keyword>
<dbReference type="GO" id="GO:0016787">
    <property type="term" value="F:hydrolase activity"/>
    <property type="evidence" value="ECO:0007669"/>
    <property type="project" value="UniProtKB-KW"/>
</dbReference>
<dbReference type="InterPro" id="IPR042001">
    <property type="entry name" value="Sortase_F"/>
</dbReference>
<evidence type="ECO:0000256" key="1">
    <source>
        <dbReference type="ARBA" id="ARBA00022801"/>
    </source>
</evidence>
<gene>
    <name evidence="3" type="ORF">SXIM_28880</name>
</gene>
<dbReference type="KEGG" id="sxi:SXIM_28880"/>
<dbReference type="EMBL" id="CP009922">
    <property type="protein sequence ID" value="AKG44272.1"/>
    <property type="molecule type" value="Genomic_DNA"/>
</dbReference>
<feature type="region of interest" description="Disordered" evidence="2">
    <location>
        <begin position="30"/>
        <end position="61"/>
    </location>
</feature>
<reference evidence="3" key="1">
    <citation type="submission" date="2019-08" db="EMBL/GenBank/DDBJ databases">
        <title>Complete genome sequence of a mangrove-derived Streptomyces xiamenensis.</title>
        <authorList>
            <person name="Xu J."/>
        </authorList>
    </citation>
    <scope>NUCLEOTIDE SEQUENCE</scope>
    <source>
        <strain evidence="3">318</strain>
    </source>
</reference>
<dbReference type="STRING" id="408015.SXIM_28880"/>
<evidence type="ECO:0000256" key="2">
    <source>
        <dbReference type="SAM" id="MobiDB-lite"/>
    </source>
</evidence>
<feature type="compositionally biased region" description="Basic residues" evidence="2">
    <location>
        <begin position="39"/>
        <end position="51"/>
    </location>
</feature>
<organism evidence="3 4">
    <name type="scientific">Streptomyces xiamenensis</name>
    <dbReference type="NCBI Taxonomy" id="408015"/>
    <lineage>
        <taxon>Bacteria</taxon>
        <taxon>Bacillati</taxon>
        <taxon>Actinomycetota</taxon>
        <taxon>Actinomycetes</taxon>
        <taxon>Kitasatosporales</taxon>
        <taxon>Streptomycetaceae</taxon>
        <taxon>Streptomyces</taxon>
    </lineage>
</organism>
<dbReference type="InterPro" id="IPR005754">
    <property type="entry name" value="Sortase"/>
</dbReference>
<protein>
    <submittedName>
        <fullName evidence="3">Peptidase C60</fullName>
    </submittedName>
</protein>
<dbReference type="AlphaFoldDB" id="A0A0F7FWB2"/>
<dbReference type="Pfam" id="PF04203">
    <property type="entry name" value="Sortase"/>
    <property type="match status" value="1"/>
</dbReference>
<dbReference type="PATRIC" id="fig|408015.6.peg.2925"/>
<dbReference type="InterPro" id="IPR023365">
    <property type="entry name" value="Sortase_dom-sf"/>
</dbReference>